<name>A0A432MIW2_9BACT</name>
<dbReference type="AlphaFoldDB" id="A0A432MIW2"/>
<evidence type="ECO:0000256" key="2">
    <source>
        <dbReference type="SAM" id="Phobius"/>
    </source>
</evidence>
<gene>
    <name evidence="3" type="ORF">TsocGM_13520</name>
</gene>
<comment type="caution">
    <text evidence="3">The sequence shown here is derived from an EMBL/GenBank/DDBJ whole genome shotgun (WGS) entry which is preliminary data.</text>
</comment>
<proteinExistence type="predicted"/>
<feature type="coiled-coil region" evidence="1">
    <location>
        <begin position="37"/>
        <end position="64"/>
    </location>
</feature>
<dbReference type="RefSeq" id="WP_126725974.1">
    <property type="nucleotide sequence ID" value="NZ_RYZH01000024.1"/>
</dbReference>
<dbReference type="EMBL" id="RYZH01000024">
    <property type="protein sequence ID" value="RUL87239.1"/>
    <property type="molecule type" value="Genomic_DNA"/>
</dbReference>
<protein>
    <submittedName>
        <fullName evidence="3">Uncharacterized protein</fullName>
    </submittedName>
</protein>
<keyword evidence="1" id="KW-0175">Coiled coil</keyword>
<feature type="transmembrane region" description="Helical" evidence="2">
    <location>
        <begin position="6"/>
        <end position="26"/>
    </location>
</feature>
<dbReference type="OrthoDB" id="9851786at2"/>
<evidence type="ECO:0000313" key="3">
    <source>
        <dbReference type="EMBL" id="RUL87239.1"/>
    </source>
</evidence>
<keyword evidence="2" id="KW-0812">Transmembrane</keyword>
<dbReference type="Proteomes" id="UP000280296">
    <property type="component" value="Unassembled WGS sequence"/>
</dbReference>
<feature type="coiled-coil region" evidence="1">
    <location>
        <begin position="107"/>
        <end position="173"/>
    </location>
</feature>
<sequence length="189" mass="21066">MSTAGKVLSVLVALMVLVSIYLLSMVSQLNRSWGSRIETVAQQNEQAAEQIRQTEAEAFATEQQVLAERLATAARARSLRTTIEDRDNRLSALKETQLRFQLSLQDNQALAAEMRETIADREQVQADLSARLAEANELRDRLAAENAAKLDRLQSLRSRLTELLAENDQLLRRVSRGASSDDSPAENTE</sequence>
<accession>A0A432MIW2</accession>
<keyword evidence="4" id="KW-1185">Reference proteome</keyword>
<reference evidence="3 4" key="2">
    <citation type="submission" date="2019-01" db="EMBL/GenBank/DDBJ databases">
        <title>Tautonia sociabilis, a novel thermotolerant planctomycete of Isosphaeraceae family, isolated from a 4000 m deep subterranean habitat.</title>
        <authorList>
            <person name="Kovaleva O.L."/>
            <person name="Elcheninov A.G."/>
            <person name="Van Heerden E."/>
            <person name="Toshchakov S.V."/>
            <person name="Novikov A."/>
            <person name="Bonch-Osmolovskaya E.A."/>
            <person name="Kublanov I.V."/>
        </authorList>
    </citation>
    <scope>NUCLEOTIDE SEQUENCE [LARGE SCALE GENOMIC DNA]</scope>
    <source>
        <strain evidence="3 4">GM2012</strain>
    </source>
</reference>
<keyword evidence="2" id="KW-1133">Transmembrane helix</keyword>
<evidence type="ECO:0000256" key="1">
    <source>
        <dbReference type="SAM" id="Coils"/>
    </source>
</evidence>
<organism evidence="3 4">
    <name type="scientific">Tautonia sociabilis</name>
    <dbReference type="NCBI Taxonomy" id="2080755"/>
    <lineage>
        <taxon>Bacteria</taxon>
        <taxon>Pseudomonadati</taxon>
        <taxon>Planctomycetota</taxon>
        <taxon>Planctomycetia</taxon>
        <taxon>Isosphaerales</taxon>
        <taxon>Isosphaeraceae</taxon>
        <taxon>Tautonia</taxon>
    </lineage>
</organism>
<evidence type="ECO:0000313" key="4">
    <source>
        <dbReference type="Proteomes" id="UP000280296"/>
    </source>
</evidence>
<keyword evidence="2" id="KW-0472">Membrane</keyword>
<reference evidence="3 4" key="1">
    <citation type="submission" date="2018-12" db="EMBL/GenBank/DDBJ databases">
        <authorList>
            <person name="Toschakov S.V."/>
        </authorList>
    </citation>
    <scope>NUCLEOTIDE SEQUENCE [LARGE SCALE GENOMIC DNA]</scope>
    <source>
        <strain evidence="3 4">GM2012</strain>
    </source>
</reference>